<dbReference type="Gene3D" id="1.10.10.10">
    <property type="entry name" value="Winged helix-like DNA-binding domain superfamily/Winged helix DNA-binding domain"/>
    <property type="match status" value="1"/>
</dbReference>
<feature type="region of interest" description="Disordered" evidence="4">
    <location>
        <begin position="72"/>
        <end position="149"/>
    </location>
</feature>
<dbReference type="Proteomes" id="UP001652680">
    <property type="component" value="Unassembled WGS sequence"/>
</dbReference>
<name>A0ABM5H247_DRORH</name>
<feature type="compositionally biased region" description="Low complexity" evidence="4">
    <location>
        <begin position="78"/>
        <end position="122"/>
    </location>
</feature>
<dbReference type="GeneID" id="108040401"/>
<evidence type="ECO:0000256" key="2">
    <source>
        <dbReference type="ARBA" id="ARBA00022884"/>
    </source>
</evidence>
<dbReference type="EnsemblMetazoa" id="XM_017117859.2">
    <property type="protein sequence ID" value="XP_016973348.2"/>
    <property type="gene ID" value="LOC108040401"/>
</dbReference>
<dbReference type="InterPro" id="IPR006630">
    <property type="entry name" value="La_HTH"/>
</dbReference>
<dbReference type="InterPro" id="IPR036388">
    <property type="entry name" value="WH-like_DNA-bd_sf"/>
</dbReference>
<feature type="region of interest" description="Disordered" evidence="4">
    <location>
        <begin position="1340"/>
        <end position="1367"/>
    </location>
</feature>
<dbReference type="RefSeq" id="XP_016973348.2">
    <property type="nucleotide sequence ID" value="XM_017117859.2"/>
</dbReference>
<feature type="compositionally biased region" description="Basic and acidic residues" evidence="4">
    <location>
        <begin position="1231"/>
        <end position="1241"/>
    </location>
</feature>
<feature type="compositionally biased region" description="Polar residues" evidence="4">
    <location>
        <begin position="567"/>
        <end position="576"/>
    </location>
</feature>
<keyword evidence="2 3" id="KW-0694">RNA-binding</keyword>
<organism evidence="6 7">
    <name type="scientific">Drosophila rhopaloa</name>
    <name type="common">Fruit fly</name>
    <dbReference type="NCBI Taxonomy" id="1041015"/>
    <lineage>
        <taxon>Eukaryota</taxon>
        <taxon>Metazoa</taxon>
        <taxon>Ecdysozoa</taxon>
        <taxon>Arthropoda</taxon>
        <taxon>Hexapoda</taxon>
        <taxon>Insecta</taxon>
        <taxon>Pterygota</taxon>
        <taxon>Neoptera</taxon>
        <taxon>Endopterygota</taxon>
        <taxon>Diptera</taxon>
        <taxon>Brachycera</taxon>
        <taxon>Muscomorpha</taxon>
        <taxon>Ephydroidea</taxon>
        <taxon>Drosophilidae</taxon>
        <taxon>Drosophila</taxon>
        <taxon>Sophophora</taxon>
    </lineage>
</organism>
<feature type="compositionally biased region" description="Low complexity" evidence="4">
    <location>
        <begin position="909"/>
        <end position="924"/>
    </location>
</feature>
<feature type="compositionally biased region" description="Polar residues" evidence="4">
    <location>
        <begin position="216"/>
        <end position="225"/>
    </location>
</feature>
<feature type="compositionally biased region" description="Polar residues" evidence="4">
    <location>
        <begin position="825"/>
        <end position="846"/>
    </location>
</feature>
<feature type="compositionally biased region" description="Polar residues" evidence="4">
    <location>
        <begin position="1455"/>
        <end position="1468"/>
    </location>
</feature>
<keyword evidence="7" id="KW-1185">Reference proteome</keyword>
<feature type="region of interest" description="Disordered" evidence="4">
    <location>
        <begin position="717"/>
        <end position="737"/>
    </location>
</feature>
<feature type="compositionally biased region" description="Low complexity" evidence="4">
    <location>
        <begin position="723"/>
        <end position="737"/>
    </location>
</feature>
<feature type="region of interest" description="Disordered" evidence="4">
    <location>
        <begin position="618"/>
        <end position="653"/>
    </location>
</feature>
<feature type="compositionally biased region" description="Low complexity" evidence="4">
    <location>
        <begin position="775"/>
        <end position="791"/>
    </location>
</feature>
<feature type="region of interest" description="Disordered" evidence="4">
    <location>
        <begin position="523"/>
        <end position="576"/>
    </location>
</feature>
<reference evidence="6" key="2">
    <citation type="submission" date="2025-05" db="UniProtKB">
        <authorList>
            <consortium name="EnsemblMetazoa"/>
        </authorList>
    </citation>
    <scope>IDENTIFICATION</scope>
</reference>
<evidence type="ECO:0000259" key="5">
    <source>
        <dbReference type="PROSITE" id="PS50961"/>
    </source>
</evidence>
<feature type="region of interest" description="Disordered" evidence="4">
    <location>
        <begin position="212"/>
        <end position="233"/>
    </location>
</feature>
<dbReference type="SMART" id="SM00715">
    <property type="entry name" value="LA"/>
    <property type="match status" value="1"/>
</dbReference>
<dbReference type="InterPro" id="IPR058699">
    <property type="entry name" value="RRM_LARP4/4B"/>
</dbReference>
<dbReference type="PROSITE" id="PS50961">
    <property type="entry name" value="HTH_LA"/>
    <property type="match status" value="1"/>
</dbReference>
<feature type="compositionally biased region" description="Low complexity" evidence="4">
    <location>
        <begin position="539"/>
        <end position="552"/>
    </location>
</feature>
<dbReference type="Pfam" id="PF05383">
    <property type="entry name" value="La"/>
    <property type="match status" value="1"/>
</dbReference>
<evidence type="ECO:0000313" key="6">
    <source>
        <dbReference type="EnsemblMetazoa" id="XP_016973348.2"/>
    </source>
</evidence>
<keyword evidence="1" id="KW-0597">Phosphoprotein</keyword>
<dbReference type="PANTHER" id="PTHR22792:SF131">
    <property type="entry name" value="LA-RELATED PROTEIN LARP4B"/>
    <property type="match status" value="1"/>
</dbReference>
<evidence type="ECO:0000313" key="7">
    <source>
        <dbReference type="Proteomes" id="UP001652680"/>
    </source>
</evidence>
<feature type="compositionally biased region" description="Gly residues" evidence="4">
    <location>
        <begin position="1123"/>
        <end position="1132"/>
    </location>
</feature>
<feature type="compositionally biased region" description="Low complexity" evidence="4">
    <location>
        <begin position="1019"/>
        <end position="1079"/>
    </location>
</feature>
<protein>
    <recommendedName>
        <fullName evidence="5">HTH La-type RNA-binding domain-containing protein</fullName>
    </recommendedName>
</protein>
<dbReference type="SUPFAM" id="SSF54928">
    <property type="entry name" value="RNA-binding domain, RBD"/>
    <property type="match status" value="1"/>
</dbReference>
<feature type="compositionally biased region" description="Low complexity" evidence="4">
    <location>
        <begin position="684"/>
        <end position="704"/>
    </location>
</feature>
<feature type="compositionally biased region" description="Basic residues" evidence="4">
    <location>
        <begin position="931"/>
        <end position="940"/>
    </location>
</feature>
<accession>A0ABM5H247</accession>
<feature type="region of interest" description="Disordered" evidence="4">
    <location>
        <begin position="684"/>
        <end position="705"/>
    </location>
</feature>
<feature type="compositionally biased region" description="Low complexity" evidence="4">
    <location>
        <begin position="133"/>
        <end position="149"/>
    </location>
</feature>
<dbReference type="InterPro" id="IPR035979">
    <property type="entry name" value="RBD_domain_sf"/>
</dbReference>
<feature type="region of interest" description="Disordered" evidence="4">
    <location>
        <begin position="1213"/>
        <end position="1246"/>
    </location>
</feature>
<proteinExistence type="predicted"/>
<sequence length="1482" mass="156717">MEYYLGGYVYMNGDAVKIQPPVYTNVPVDTAMLATNLFGATTQIAASPAAAAAAHIPLITAAAAAAAAAGAPPPVAPPVAVAPAPAQQQQAHPHQAQLLAHTHVAHQQQQQQQQSPHPAQHLTYGHQPAPPQATAAVGSAGGATSAVGSESQDTNEYAIMNGTLAQTQDGTVVCYTTDALNNTNLVALDPQPHQIVVPVQVPVQVPVPVQLPANGSADQQQQGSHNAAAGEESNIPLDKLKQMLATQLEYYFSRENLANDTYLLSQMDSDQYVPIWTVARFNLVRKLTNDIKLITEVLRESPNVQVDDNGTRVRPNRKRCIIILREISNNTPLDDVKALFSNDSCPRPISCEFIANNSWYITFESDDDAQKAFKYLREEVKEFQGKPIMARIKPKSFINRIQAVPNMKNGYGLTSPPTANVFDPSGAGAATVSYAGAQQPRYLYTNGAALAAPASVPYSNPVLIPIPPNQFYPGLVANPWPPGTVAATATHGQNFYEIGGNIFATNPLAPQAVAASFAQAPPPTAQTMVTSKPQGGGRYNNNHRGNPNNLGGVNSGPRGESRGKPPRNTQTASHIQGGSIVPIQITGAIPGGMVSVVPANIVQDPLQQAPQPQQVLQQIQQQPTSSAQQQATVQVNSSTRHYPIKSNWKGGMQKNLDKSYGGGVTTHHHYTTQVQALPAHSHHLQAQQQQQGQSQQQHYQLASSGAASAPQVTYVSTAPAQPQPGQHQHHLVVQQTQPQQQQQVAIQQQVQVQELQEAGDGVEHGSHAMQQVNRSSNMSASSSSSLATSISKEPLQWQNRPRRRRRDEEGGLNYSPGGRVGIYGSSPSNPHQQQHLLTSSAGSNIQPGGGTEGAGASHRGERQSHYNTIHDVPPPQHRGNYKGNNYNPHYHAQHSSMASGSHHHHHHNALSSQQQQPHHLSSGTGQQGTGHHYHHHHHHNSIGSNVGNSGGLGVSSGGSGGGGSGGGSGSNSLSGGSNERGIHHSSLGHQQHMIGLSQQQQQQQQPPAPVQPPQFDLEAAAFPPLPASSATAPHPTQATGGASLLNSTTSSSSSTGLGQKQALHQQPQQPHQHQLLSSSVESAGGDEQRPSSLQGIESSNIHLANTSSANNWAENRLSDVVRTGGGAGGGGKGKARKDNRHQQGQNQPHLAHNYQPQQQQRNPPVSPTPALGAEYALQLQEGNNTKNVTKQSSSNNNSIHVIKCLTPNINASGKEEAAGAQQQHQQQLLDKSNKTEDELHPKQPSQQRLVEGYIQQQPHLSPLAGHNEYSACSVVEGGLTTSLAECSLGQHKKPPSVAALHAKKEVNLLEKGASKHKSVATSTSTENLTKLSYAQVAQHHKAASTADSKEAGSGGSTGTLSPTGSHKMDLVFGDPAAVAAAVEKSGLTTAVSTEKRAVGGASPAALSGKASGPLTTNATQGSVVVVSAKEKDNRPNASVRQLSKEKQQQHQQQHYGSATEHNTNANVGSGTGGNRKSRANNS</sequence>
<evidence type="ECO:0000256" key="4">
    <source>
        <dbReference type="SAM" id="MobiDB-lite"/>
    </source>
</evidence>
<dbReference type="RefSeq" id="XP_016973347.2">
    <property type="nucleotide sequence ID" value="XM_017117858.2"/>
</dbReference>
<feature type="region of interest" description="Disordered" evidence="4">
    <location>
        <begin position="1394"/>
        <end position="1482"/>
    </location>
</feature>
<dbReference type="InterPro" id="IPR036390">
    <property type="entry name" value="WH_DNA-bd_sf"/>
</dbReference>
<feature type="compositionally biased region" description="Polar residues" evidence="4">
    <location>
        <begin position="1413"/>
        <end position="1422"/>
    </location>
</feature>
<feature type="compositionally biased region" description="Gly residues" evidence="4">
    <location>
        <begin position="948"/>
        <end position="969"/>
    </location>
</feature>
<feature type="domain" description="HTH La-type RNA-binding" evidence="5">
    <location>
        <begin position="234"/>
        <end position="323"/>
    </location>
</feature>
<reference evidence="7" key="1">
    <citation type="journal article" date="2021" name="Elife">
        <title>Highly contiguous assemblies of 101 drosophilid genomes.</title>
        <authorList>
            <person name="Kim B.Y."/>
            <person name="Wang J.R."/>
            <person name="Miller D.E."/>
            <person name="Barmina O."/>
            <person name="Delaney E."/>
            <person name="Thompson A."/>
            <person name="Comeault A.A."/>
            <person name="Peede D."/>
            <person name="D'Agostino E.R."/>
            <person name="Pelaez J."/>
            <person name="Aguilar J.M."/>
            <person name="Haji D."/>
            <person name="Matsunaga T."/>
            <person name="Armstrong E.E."/>
            <person name="Zych M."/>
            <person name="Ogawa Y."/>
            <person name="Stamenkovic-Radak M."/>
            <person name="Jelic M."/>
            <person name="Veselinovic M.S."/>
            <person name="Tanaskovic M."/>
            <person name="Eric P."/>
            <person name="Gao J.J."/>
            <person name="Katoh T.K."/>
            <person name="Toda M.J."/>
            <person name="Watabe H."/>
            <person name="Watada M."/>
            <person name="Davis J.S."/>
            <person name="Moyle L.C."/>
            <person name="Manoli G."/>
            <person name="Bertolini E."/>
            <person name="Kostal V."/>
            <person name="Hawley R.S."/>
            <person name="Takahashi A."/>
            <person name="Jones C.D."/>
            <person name="Price D.K."/>
            <person name="Whiteman N."/>
            <person name="Kopp A."/>
            <person name="Matute D.R."/>
            <person name="Petrov D.A."/>
        </authorList>
    </citation>
    <scope>NUCLEOTIDE SEQUENCE [LARGE SCALE GENOMIC DNA]</scope>
</reference>
<dbReference type="InterPro" id="IPR045180">
    <property type="entry name" value="La_dom_prot"/>
</dbReference>
<feature type="compositionally biased region" description="Low complexity" evidence="4">
    <location>
        <begin position="618"/>
        <end position="635"/>
    </location>
</feature>
<dbReference type="SUPFAM" id="SSF46785">
    <property type="entry name" value="Winged helix' DNA-binding domain"/>
    <property type="match status" value="1"/>
</dbReference>
<evidence type="ECO:0000256" key="1">
    <source>
        <dbReference type="ARBA" id="ARBA00022553"/>
    </source>
</evidence>
<evidence type="ECO:0000256" key="3">
    <source>
        <dbReference type="PROSITE-ProRule" id="PRU00332"/>
    </source>
</evidence>
<dbReference type="PANTHER" id="PTHR22792">
    <property type="entry name" value="LUPUS LA PROTEIN-RELATED"/>
    <property type="match status" value="1"/>
</dbReference>
<dbReference type="CDD" id="cd12430">
    <property type="entry name" value="RRM_LARP4_5_like"/>
    <property type="match status" value="1"/>
</dbReference>
<dbReference type="Pfam" id="PF26088">
    <property type="entry name" value="RRM_LARP4"/>
    <property type="match status" value="1"/>
</dbReference>
<dbReference type="EnsemblMetazoa" id="XM_017117858.2">
    <property type="protein sequence ID" value="XP_016973347.2"/>
    <property type="gene ID" value="LOC108040401"/>
</dbReference>
<feature type="region of interest" description="Disordered" evidence="4">
    <location>
        <begin position="772"/>
        <end position="1093"/>
    </location>
</feature>
<feature type="region of interest" description="Disordered" evidence="4">
    <location>
        <begin position="1120"/>
        <end position="1149"/>
    </location>
</feature>
<dbReference type="CDD" id="cd08031">
    <property type="entry name" value="LARP_4_5_like"/>
    <property type="match status" value="1"/>
</dbReference>